<feature type="chain" id="PRO_5039933507" evidence="1">
    <location>
        <begin position="21"/>
        <end position="196"/>
    </location>
</feature>
<protein>
    <submittedName>
        <fullName evidence="3">BON domain-containing protein</fullName>
    </submittedName>
</protein>
<proteinExistence type="predicted"/>
<sequence>MPRAALLLLPLFLLPLAAGGCTPVGVAVGAGATAATASQSERGLEGTARDIAIKTEINHYLFQKNVDLFSAVGLSVEDGRVLLTGSVPRPEDRIEAARLAWKADGIREVINEIQVVDNSDIVDKARDTWIETQLETQMLFDSGISSINYDVDTVNGTVYLFGIAQSNAELQLVINHARNLDYVRNVVSYVRVKGAS</sequence>
<evidence type="ECO:0000256" key="1">
    <source>
        <dbReference type="SAM" id="SignalP"/>
    </source>
</evidence>
<dbReference type="PANTHER" id="PTHR34606">
    <property type="entry name" value="BON DOMAIN-CONTAINING PROTEIN"/>
    <property type="match status" value="1"/>
</dbReference>
<dbReference type="SMART" id="SM00749">
    <property type="entry name" value="BON"/>
    <property type="match status" value="2"/>
</dbReference>
<dbReference type="EMBL" id="CP102480">
    <property type="protein sequence ID" value="UUX52165.1"/>
    <property type="molecule type" value="Genomic_DNA"/>
</dbReference>
<evidence type="ECO:0000313" key="4">
    <source>
        <dbReference type="Proteomes" id="UP001060336"/>
    </source>
</evidence>
<name>A0A9J7B3F4_9PROT</name>
<dbReference type="PANTHER" id="PTHR34606:SF15">
    <property type="entry name" value="BON DOMAIN-CONTAINING PROTEIN"/>
    <property type="match status" value="1"/>
</dbReference>
<evidence type="ECO:0000259" key="2">
    <source>
        <dbReference type="PROSITE" id="PS50914"/>
    </source>
</evidence>
<gene>
    <name evidence="3" type="ORF">NUH88_10790</name>
</gene>
<dbReference type="Proteomes" id="UP001060336">
    <property type="component" value="Chromosome"/>
</dbReference>
<evidence type="ECO:0000313" key="3">
    <source>
        <dbReference type="EMBL" id="UUX52165.1"/>
    </source>
</evidence>
<keyword evidence="1" id="KW-0732">Signal</keyword>
<dbReference type="Gene3D" id="3.30.1340.30">
    <property type="match status" value="1"/>
</dbReference>
<reference evidence="3" key="1">
    <citation type="submission" date="2022-08" db="EMBL/GenBank/DDBJ databases">
        <title>Nisaea acidiphila sp. nov., isolated from a marine algal debris and emended description of the genus Nisaea Urios et al. 2008.</title>
        <authorList>
            <person name="Kwon K."/>
        </authorList>
    </citation>
    <scope>NUCLEOTIDE SEQUENCE</scope>
    <source>
        <strain evidence="3">MEBiC11861</strain>
    </source>
</reference>
<dbReference type="InterPro" id="IPR051686">
    <property type="entry name" value="Lipoprotein_DolP"/>
</dbReference>
<feature type="signal peptide" evidence="1">
    <location>
        <begin position="1"/>
        <end position="20"/>
    </location>
</feature>
<dbReference type="PROSITE" id="PS51257">
    <property type="entry name" value="PROKAR_LIPOPROTEIN"/>
    <property type="match status" value="1"/>
</dbReference>
<accession>A0A9J7B3F4</accession>
<dbReference type="Pfam" id="PF04972">
    <property type="entry name" value="BON"/>
    <property type="match status" value="2"/>
</dbReference>
<organism evidence="3 4">
    <name type="scientific">Nisaea acidiphila</name>
    <dbReference type="NCBI Taxonomy" id="1862145"/>
    <lineage>
        <taxon>Bacteria</taxon>
        <taxon>Pseudomonadati</taxon>
        <taxon>Pseudomonadota</taxon>
        <taxon>Alphaproteobacteria</taxon>
        <taxon>Rhodospirillales</taxon>
        <taxon>Thalassobaculaceae</taxon>
        <taxon>Nisaea</taxon>
    </lineage>
</organism>
<keyword evidence="4" id="KW-1185">Reference proteome</keyword>
<feature type="domain" description="BON" evidence="2">
    <location>
        <begin position="126"/>
        <end position="194"/>
    </location>
</feature>
<dbReference type="KEGG" id="naci:NUH88_10790"/>
<dbReference type="PROSITE" id="PS50914">
    <property type="entry name" value="BON"/>
    <property type="match status" value="2"/>
</dbReference>
<dbReference type="RefSeq" id="WP_257772087.1">
    <property type="nucleotide sequence ID" value="NZ_CP102480.1"/>
</dbReference>
<feature type="domain" description="BON" evidence="2">
    <location>
        <begin position="49"/>
        <end position="117"/>
    </location>
</feature>
<dbReference type="AlphaFoldDB" id="A0A9J7B3F4"/>
<dbReference type="InterPro" id="IPR014004">
    <property type="entry name" value="Transpt-assoc_nodulatn_dom_bac"/>
</dbReference>
<dbReference type="InterPro" id="IPR007055">
    <property type="entry name" value="BON_dom"/>
</dbReference>